<dbReference type="EnsemblMetazoa" id="AATE004435-RA">
    <property type="protein sequence ID" value="AATE004435-PA.1"/>
    <property type="gene ID" value="AATE004435"/>
</dbReference>
<evidence type="ECO:0000256" key="1">
    <source>
        <dbReference type="SAM" id="MobiDB-lite"/>
    </source>
</evidence>
<organism evidence="3">
    <name type="scientific">Anopheles atroparvus</name>
    <name type="common">European mosquito</name>
    <dbReference type="NCBI Taxonomy" id="41427"/>
    <lineage>
        <taxon>Eukaryota</taxon>
        <taxon>Metazoa</taxon>
        <taxon>Ecdysozoa</taxon>
        <taxon>Arthropoda</taxon>
        <taxon>Hexapoda</taxon>
        <taxon>Insecta</taxon>
        <taxon>Pterygota</taxon>
        <taxon>Neoptera</taxon>
        <taxon>Endopterygota</taxon>
        <taxon>Diptera</taxon>
        <taxon>Nematocera</taxon>
        <taxon>Culicoidea</taxon>
        <taxon>Culicidae</taxon>
        <taxon>Anophelinae</taxon>
        <taxon>Anopheles</taxon>
    </lineage>
</organism>
<accession>A0A182IS40</accession>
<dbReference type="OrthoDB" id="7464898at2759"/>
<reference evidence="4" key="1">
    <citation type="submission" date="2021-09" db="EMBL/GenBank/DDBJ databases">
        <authorList>
            <consortium name="Infravec"/>
            <person name="Campbell I L."/>
            <person name="Maslen G."/>
            <person name="Yates A."/>
        </authorList>
    </citation>
    <scope>NUCLEOTIDE SEQUENCE [LARGE SCALE GENOMIC DNA]</scope>
    <source>
        <strain evidence="4">Infravec2 EBRE</strain>
    </source>
</reference>
<dbReference type="Proteomes" id="UP000075880">
    <property type="component" value="Unassembled WGS sequence"/>
</dbReference>
<proteinExistence type="predicted"/>
<feature type="region of interest" description="Disordered" evidence="1">
    <location>
        <begin position="78"/>
        <end position="97"/>
    </location>
</feature>
<feature type="chain" id="PRO_5044550957" description="Allatostatin CC" evidence="2">
    <location>
        <begin position="23"/>
        <end position="196"/>
    </location>
</feature>
<name>A0A182IS40_ANOAO</name>
<sequence length="196" mass="21808">MRGVLLPMALCLLLIETPHAWGKLAGYKGIVPPAKLSKSDEMAKFSVVNYDDYPMVVPKRAAMLLDRLMVALHHALEKGDGEDGAGRPINKVYRDGRYSGKPTVALISAKNQPPPPPPPPLPPSKTEQLMKSYYAEADADADAEDRVTNSIPDEIDDIEARKELLDEMMDIQTRGTEDKTKKGRYWKCYFNAVSCF</sequence>
<keyword evidence="4" id="KW-1185">Reference proteome</keyword>
<keyword evidence="2" id="KW-0732">Signal</keyword>
<evidence type="ECO:0000313" key="3">
    <source>
        <dbReference type="EnsemblMetazoa" id="AATE004435-PA.1"/>
    </source>
</evidence>
<feature type="signal peptide" evidence="2">
    <location>
        <begin position="1"/>
        <end position="22"/>
    </location>
</feature>
<reference evidence="3" key="2">
    <citation type="submission" date="2022-08" db="UniProtKB">
        <authorList>
            <consortium name="EnsemblMetazoa"/>
        </authorList>
    </citation>
    <scope>IDENTIFICATION</scope>
    <source>
        <strain evidence="3">EBRO</strain>
    </source>
</reference>
<protein>
    <recommendedName>
        <fullName evidence="5">Allatostatin CC</fullName>
    </recommendedName>
</protein>
<evidence type="ECO:0000313" key="4">
    <source>
        <dbReference type="Proteomes" id="UP000075880"/>
    </source>
</evidence>
<dbReference type="AlphaFoldDB" id="A0A182IS40"/>
<evidence type="ECO:0008006" key="5">
    <source>
        <dbReference type="Google" id="ProtNLM"/>
    </source>
</evidence>
<dbReference type="EnsemblMetazoa" id="ENSAATROPT014948">
    <property type="protein sequence ID" value="ENSAATROPP013522"/>
    <property type="gene ID" value="ENSAATROPG012144"/>
</dbReference>
<feature type="compositionally biased region" description="Pro residues" evidence="1">
    <location>
        <begin position="112"/>
        <end position="123"/>
    </location>
</feature>
<feature type="region of interest" description="Disordered" evidence="1">
    <location>
        <begin position="107"/>
        <end position="126"/>
    </location>
</feature>
<evidence type="ECO:0000256" key="2">
    <source>
        <dbReference type="SAM" id="SignalP"/>
    </source>
</evidence>
<dbReference type="VEuPathDB" id="VectorBase:AATE004435"/>